<sequence>MLLEEVQDSQVTSLVEMMRSGETFKFEDFPGGDMSFRRNLEKKNIGRRLKDEKCDPVPVHQRNLRPRKPVLVNIEESSSSGDNEPPGPPHSGRCTHEDLKPWMLVHFEKLSNQIDEIGRNICRSLGLPEKTIHSSQR</sequence>
<evidence type="ECO:0000313" key="2">
    <source>
        <dbReference type="EMBL" id="KAG2306932.1"/>
    </source>
</evidence>
<accession>A0A8X7V990</accession>
<evidence type="ECO:0000256" key="1">
    <source>
        <dbReference type="SAM" id="MobiDB-lite"/>
    </source>
</evidence>
<protein>
    <submittedName>
        <fullName evidence="2">Uncharacterized protein</fullName>
    </submittedName>
</protein>
<dbReference type="Proteomes" id="UP000886595">
    <property type="component" value="Unassembled WGS sequence"/>
</dbReference>
<proteinExistence type="predicted"/>
<dbReference type="AlphaFoldDB" id="A0A8X7V990"/>
<keyword evidence="3" id="KW-1185">Reference proteome</keyword>
<reference evidence="2 3" key="1">
    <citation type="submission" date="2020-02" db="EMBL/GenBank/DDBJ databases">
        <authorList>
            <person name="Ma Q."/>
            <person name="Huang Y."/>
            <person name="Song X."/>
            <person name="Pei D."/>
        </authorList>
    </citation>
    <scope>NUCLEOTIDE SEQUENCE [LARGE SCALE GENOMIC DNA]</scope>
    <source>
        <strain evidence="2">Sxm20200214</strain>
        <tissue evidence="2">Leaf</tissue>
    </source>
</reference>
<organism evidence="2 3">
    <name type="scientific">Brassica carinata</name>
    <name type="common">Ethiopian mustard</name>
    <name type="synonym">Abyssinian cabbage</name>
    <dbReference type="NCBI Taxonomy" id="52824"/>
    <lineage>
        <taxon>Eukaryota</taxon>
        <taxon>Viridiplantae</taxon>
        <taxon>Streptophyta</taxon>
        <taxon>Embryophyta</taxon>
        <taxon>Tracheophyta</taxon>
        <taxon>Spermatophyta</taxon>
        <taxon>Magnoliopsida</taxon>
        <taxon>eudicotyledons</taxon>
        <taxon>Gunneridae</taxon>
        <taxon>Pentapetalae</taxon>
        <taxon>rosids</taxon>
        <taxon>malvids</taxon>
        <taxon>Brassicales</taxon>
        <taxon>Brassicaceae</taxon>
        <taxon>Brassiceae</taxon>
        <taxon>Brassica</taxon>
    </lineage>
</organism>
<feature type="region of interest" description="Disordered" evidence="1">
    <location>
        <begin position="57"/>
        <end position="96"/>
    </location>
</feature>
<comment type="caution">
    <text evidence="2">The sequence shown here is derived from an EMBL/GenBank/DDBJ whole genome shotgun (WGS) entry which is preliminary data.</text>
</comment>
<evidence type="ECO:0000313" key="3">
    <source>
        <dbReference type="Proteomes" id="UP000886595"/>
    </source>
</evidence>
<name>A0A8X7V990_BRACI</name>
<gene>
    <name evidence="2" type="ORF">Bca52824_026680</name>
</gene>
<dbReference type="EMBL" id="JAAMPC010000006">
    <property type="protein sequence ID" value="KAG2306932.1"/>
    <property type="molecule type" value="Genomic_DNA"/>
</dbReference>